<evidence type="ECO:0000313" key="6">
    <source>
        <dbReference type="Proteomes" id="UP000199477"/>
    </source>
</evidence>
<keyword evidence="2 5" id="KW-0238">DNA-binding</keyword>
<dbReference type="EMBL" id="FONH01000027">
    <property type="protein sequence ID" value="SFF55199.1"/>
    <property type="molecule type" value="Genomic_DNA"/>
</dbReference>
<dbReference type="Proteomes" id="UP000199477">
    <property type="component" value="Unassembled WGS sequence"/>
</dbReference>
<evidence type="ECO:0000259" key="4">
    <source>
        <dbReference type="PROSITE" id="PS50995"/>
    </source>
</evidence>
<dbReference type="RefSeq" id="WP_035323594.1">
    <property type="nucleotide sequence ID" value="NZ_FONH01000027.1"/>
</dbReference>
<dbReference type="GO" id="GO:0003677">
    <property type="term" value="F:DNA binding"/>
    <property type="evidence" value="ECO:0007669"/>
    <property type="project" value="UniProtKB-KW"/>
</dbReference>
<dbReference type="PANTHER" id="PTHR42756:SF1">
    <property type="entry name" value="TRANSCRIPTIONAL REPRESSOR OF EMRAB OPERON"/>
    <property type="match status" value="1"/>
</dbReference>
<protein>
    <submittedName>
        <fullName evidence="5">DNA-binding transcriptional regulator, MarR family</fullName>
    </submittedName>
</protein>
<keyword evidence="1" id="KW-0805">Transcription regulation</keyword>
<organism evidence="5 6">
    <name type="scientific">Dyella marensis</name>
    <dbReference type="NCBI Taxonomy" id="500610"/>
    <lineage>
        <taxon>Bacteria</taxon>
        <taxon>Pseudomonadati</taxon>
        <taxon>Pseudomonadota</taxon>
        <taxon>Gammaproteobacteria</taxon>
        <taxon>Lysobacterales</taxon>
        <taxon>Rhodanobacteraceae</taxon>
        <taxon>Dyella</taxon>
    </lineage>
</organism>
<dbReference type="AlphaFoldDB" id="A0A1I2JLS5"/>
<dbReference type="PANTHER" id="PTHR42756">
    <property type="entry name" value="TRANSCRIPTIONAL REGULATOR, MARR"/>
    <property type="match status" value="1"/>
</dbReference>
<dbReference type="Gene3D" id="1.10.10.10">
    <property type="entry name" value="Winged helix-like DNA-binding domain superfamily/Winged helix DNA-binding domain"/>
    <property type="match status" value="1"/>
</dbReference>
<evidence type="ECO:0000256" key="1">
    <source>
        <dbReference type="ARBA" id="ARBA00023015"/>
    </source>
</evidence>
<dbReference type="SMART" id="SM00347">
    <property type="entry name" value="HTH_MARR"/>
    <property type="match status" value="1"/>
</dbReference>
<keyword evidence="6" id="KW-1185">Reference proteome</keyword>
<evidence type="ECO:0000313" key="5">
    <source>
        <dbReference type="EMBL" id="SFF55199.1"/>
    </source>
</evidence>
<sequence length="143" mass="15893">MAEDERAVHALIHLSLSFRRVIARYLMDEFGLKGLPADIFILMTASRALLVRDLVMILGVKASAISAALNDMQERNLVTRRRSPGNRRTVSIELTQFASFAAQQAAELQRHWWGSLTSDIAESDLHVLSRTLAAMSCSGQALR</sequence>
<dbReference type="InterPro" id="IPR000835">
    <property type="entry name" value="HTH_MarR-typ"/>
</dbReference>
<accession>A0A1I2JLS5</accession>
<dbReference type="PROSITE" id="PS50995">
    <property type="entry name" value="HTH_MARR_2"/>
    <property type="match status" value="1"/>
</dbReference>
<dbReference type="STRING" id="500610.SAMN02799615_04109"/>
<keyword evidence="3" id="KW-0804">Transcription</keyword>
<dbReference type="GO" id="GO:0003700">
    <property type="term" value="F:DNA-binding transcription factor activity"/>
    <property type="evidence" value="ECO:0007669"/>
    <property type="project" value="InterPro"/>
</dbReference>
<proteinExistence type="predicted"/>
<reference evidence="6" key="1">
    <citation type="submission" date="2016-10" db="EMBL/GenBank/DDBJ databases">
        <authorList>
            <person name="Varghese N."/>
            <person name="Submissions S."/>
        </authorList>
    </citation>
    <scope>NUCLEOTIDE SEQUENCE [LARGE SCALE GENOMIC DNA]</scope>
    <source>
        <strain evidence="6">UNC178MFTsu3.1</strain>
    </source>
</reference>
<feature type="domain" description="HTH marR-type" evidence="4">
    <location>
        <begin position="4"/>
        <end position="133"/>
    </location>
</feature>
<gene>
    <name evidence="5" type="ORF">SAMN02799615_04109</name>
</gene>
<dbReference type="InterPro" id="IPR036390">
    <property type="entry name" value="WH_DNA-bd_sf"/>
</dbReference>
<name>A0A1I2JLS5_9GAMM</name>
<evidence type="ECO:0000256" key="2">
    <source>
        <dbReference type="ARBA" id="ARBA00023125"/>
    </source>
</evidence>
<dbReference type="SUPFAM" id="SSF46785">
    <property type="entry name" value="Winged helix' DNA-binding domain"/>
    <property type="match status" value="1"/>
</dbReference>
<dbReference type="Pfam" id="PF12802">
    <property type="entry name" value="MarR_2"/>
    <property type="match status" value="1"/>
</dbReference>
<dbReference type="InterPro" id="IPR036388">
    <property type="entry name" value="WH-like_DNA-bd_sf"/>
</dbReference>
<evidence type="ECO:0000256" key="3">
    <source>
        <dbReference type="ARBA" id="ARBA00023163"/>
    </source>
</evidence>